<sequence>MNAYQLLFNVSVEHMYFTDHVCKSLNFVPTVKTVHLLNRPGFLLKTAANRLSVFFETDNIDRLRLYAEDELLFTFKVFSRDPRFFWYTAPARPSSNALLFFDNHQPAIKADGKQLLHRERFVSERDYEDSGSERIRQCLESRDYHVPPCFIVQFAMHNESLLSAPGQDSEAVRNFVILFASNKTLWKYYLMGDLSRRGLYIRDLDSKLMFEEIGKTVLPGNRPARMLQSTQAIQMHELPQQRLQLRETQNRGDKVLINRLPNASVNHLHGDLVNGKMHHISEIYVH</sequence>
<name>A0A1H9YPB8_9PROT</name>
<dbReference type="Proteomes" id="UP000199345">
    <property type="component" value="Unassembled WGS sequence"/>
</dbReference>
<evidence type="ECO:0000313" key="2">
    <source>
        <dbReference type="Proteomes" id="UP000199345"/>
    </source>
</evidence>
<dbReference type="OrthoDB" id="8715852at2"/>
<gene>
    <name evidence="1" type="ORF">SAMN05216326_10298</name>
</gene>
<protein>
    <submittedName>
        <fullName evidence="1">Uncharacterized protein</fullName>
    </submittedName>
</protein>
<dbReference type="AlphaFoldDB" id="A0A1H9YPB8"/>
<dbReference type="EMBL" id="FOIA01000002">
    <property type="protein sequence ID" value="SES70881.1"/>
    <property type="molecule type" value="Genomic_DNA"/>
</dbReference>
<dbReference type="RefSeq" id="WP_090655549.1">
    <property type="nucleotide sequence ID" value="NZ_FOIA01000002.1"/>
</dbReference>
<organism evidence="1 2">
    <name type="scientific">Nitrosomonas marina</name>
    <dbReference type="NCBI Taxonomy" id="917"/>
    <lineage>
        <taxon>Bacteria</taxon>
        <taxon>Pseudomonadati</taxon>
        <taxon>Pseudomonadota</taxon>
        <taxon>Betaproteobacteria</taxon>
        <taxon>Nitrosomonadales</taxon>
        <taxon>Nitrosomonadaceae</taxon>
        <taxon>Nitrosomonas</taxon>
    </lineage>
</organism>
<evidence type="ECO:0000313" key="1">
    <source>
        <dbReference type="EMBL" id="SES70881.1"/>
    </source>
</evidence>
<proteinExistence type="predicted"/>
<reference evidence="2" key="1">
    <citation type="submission" date="2016-10" db="EMBL/GenBank/DDBJ databases">
        <authorList>
            <person name="Varghese N."/>
            <person name="Submissions S."/>
        </authorList>
    </citation>
    <scope>NUCLEOTIDE SEQUENCE [LARGE SCALE GENOMIC DNA]</scope>
    <source>
        <strain evidence="2">Nm71</strain>
    </source>
</reference>
<keyword evidence="2" id="KW-1185">Reference proteome</keyword>
<accession>A0A1H9YPB8</accession>